<feature type="compositionally biased region" description="Basic and acidic residues" evidence="4">
    <location>
        <begin position="210"/>
        <end position="222"/>
    </location>
</feature>
<feature type="region of interest" description="Disordered" evidence="4">
    <location>
        <begin position="603"/>
        <end position="677"/>
    </location>
</feature>
<proteinExistence type="predicted"/>
<feature type="compositionally biased region" description="Basic and acidic residues" evidence="4">
    <location>
        <begin position="434"/>
        <end position="450"/>
    </location>
</feature>
<dbReference type="GO" id="GO:0005634">
    <property type="term" value="C:nucleus"/>
    <property type="evidence" value="ECO:0007669"/>
    <property type="project" value="UniProtKB-SubCell"/>
</dbReference>
<feature type="compositionally biased region" description="Acidic residues" evidence="4">
    <location>
        <begin position="1019"/>
        <end position="1047"/>
    </location>
</feature>
<feature type="region of interest" description="Disordered" evidence="4">
    <location>
        <begin position="367"/>
        <end position="485"/>
    </location>
</feature>
<dbReference type="InterPro" id="IPR024146">
    <property type="entry name" value="Claspin"/>
</dbReference>
<feature type="region of interest" description="Disordered" evidence="4">
    <location>
        <begin position="906"/>
        <end position="1049"/>
    </location>
</feature>
<feature type="region of interest" description="Disordered" evidence="4">
    <location>
        <begin position="1137"/>
        <end position="1157"/>
    </location>
</feature>
<dbReference type="PANTHER" id="PTHR14396:SF10">
    <property type="entry name" value="CLASPIN"/>
    <property type="match status" value="1"/>
</dbReference>
<dbReference type="Proteomes" id="UP000694569">
    <property type="component" value="Unplaced"/>
</dbReference>
<gene>
    <name evidence="5" type="primary">CLSPN</name>
</gene>
<protein>
    <submittedName>
        <fullName evidence="5">Claspin</fullName>
    </submittedName>
</protein>
<feature type="compositionally biased region" description="Polar residues" evidence="4">
    <location>
        <begin position="55"/>
        <end position="65"/>
    </location>
</feature>
<sequence length="1290" mass="144798">MLEGRRIHRAPGRHLARKWPGQGGLERARQTRLLAGEHKVYLGLEEFGPAPKSVASDSDSGQGASFSELGRMGNLDDGDSDEEIVVSRKSKNKKLVVESDSETEEVMDTARNEDEESGEENKENVSGLKGKPGRIRSALLDSEDSDREDQTENIKTTSEHPTAEDTSALKQKKSRKSKKQDDASKLKSKRRAEKAQKRMASIGKLKKEKKKSEMLSEERHPLNDSGCLLADGDLFENEVGDEIDAVDEEESLDAIRAKVTDKFKGRSSADYDGSDPEQEFGDEPDHGGKRKERKAARVSKEAMKQLHSETQRLIRESSVSLPYHLPEPKTIHDFFKRRQRLSCQGNVMHLIKSSKYQPFIAEERTNTHVEKATAVEKTGSDPTIEPTMDTNGPCQAPSDKDTVAQEKAMQIDAEEECGPMPVTDDPDTSPKTTPCEDQKESIQETEEHTENIVGFPQEICHPHAVNKDGGTDQKNGSSSSTTAQIQRLSKLEKLRALGVDLSLKPRLCPNDGSFVNLDDPQPNKELEALKQRFLKHSLQKAKPVAERKINITVVHKQTTADGKEELKADVVPVTVSGEKKEQIHAKPGEKLLVLKAKLQEAMKVRRSEERRKRQALYNLDNEDGFNDDEEEAEMTDSEEEEEEGNAETAEYLLGEAEEDDENSLKHDELEASLPERRSIATESSLMLFKDHSTKLGDSSLPDKIDNGDCKGIGKLEEEDSLLTKENSHNSSFELIGSMIPSYQPFNKHARGSLHSSIGGFRSPSPMHFKTSFLSSASKSSGKMSEPSLPVEDSQDLYNASPEPKAYCPGGESQFQYSLEDDTQSQLLDADGFLNVGHHRSKFSSAKQRLAMDTMDENAMDANMGELLDLCSGQFHVSSQAAKESKEGAMEELLGLCSGTFVTQAKTSTQMCSPSKSQRESQNNDATSVAAALCSGSFTVEREEEDEEEEEEFGEFQLLPCDDLDSDQDEGNDDENEGSDDEKEVSDEEEVLRQQQKTKKLRLKDFMENEAELSGSDNGSGDEEEGDEDDEYEEDSIDEELPSDEDLQDQVNKIHMKVTMDEDKRRLRLYQERYLADGDLHSDGPGRMRKYRWKMFDDASQLDMFRRDSELEDQEADNEDLDEAEIKWRKERFEREQWMREQSESKNIPQEEEDIGEDSQFMKLAKKVTARALQRRATTESKELIKPVSRNPFEVMSTFSNPKMQTGSLLNKPKEVLQKLAAMSNVNPNAPRNSRNFVFQTLSPAKKAQSADRPKPKVRKNISLATPSPKRFKPNNTSNGNSRSIFPFLEN</sequence>
<feature type="compositionally biased region" description="Polar residues" evidence="4">
    <location>
        <begin position="472"/>
        <end position="485"/>
    </location>
</feature>
<feature type="compositionally biased region" description="Low complexity" evidence="4">
    <location>
        <begin position="771"/>
        <end position="787"/>
    </location>
</feature>
<feature type="compositionally biased region" description="Basic residues" evidence="4">
    <location>
        <begin position="288"/>
        <end position="297"/>
    </location>
</feature>
<keyword evidence="2" id="KW-0597">Phosphoprotein</keyword>
<evidence type="ECO:0000313" key="5">
    <source>
        <dbReference type="Ensembl" id="ENSLLEP00000000363.1"/>
    </source>
</evidence>
<organism evidence="5 6">
    <name type="scientific">Leptobrachium leishanense</name>
    <name type="common">Leishan spiny toad</name>
    <dbReference type="NCBI Taxonomy" id="445787"/>
    <lineage>
        <taxon>Eukaryota</taxon>
        <taxon>Metazoa</taxon>
        <taxon>Chordata</taxon>
        <taxon>Craniata</taxon>
        <taxon>Vertebrata</taxon>
        <taxon>Euteleostomi</taxon>
        <taxon>Amphibia</taxon>
        <taxon>Batrachia</taxon>
        <taxon>Anura</taxon>
        <taxon>Pelobatoidea</taxon>
        <taxon>Megophryidae</taxon>
        <taxon>Leptobrachium</taxon>
    </lineage>
</organism>
<evidence type="ECO:0000256" key="4">
    <source>
        <dbReference type="SAM" id="MobiDB-lite"/>
    </source>
</evidence>
<dbReference type="Ensembl" id="ENSLLET00000000383.1">
    <property type="protein sequence ID" value="ENSLLEP00000000363.1"/>
    <property type="gene ID" value="ENSLLEG00000000249.1"/>
</dbReference>
<feature type="compositionally biased region" description="Basic and acidic residues" evidence="4">
    <location>
        <begin position="298"/>
        <end position="311"/>
    </location>
</feature>
<feature type="region of interest" description="Disordered" evidence="4">
    <location>
        <begin position="263"/>
        <end position="311"/>
    </location>
</feature>
<keyword evidence="3" id="KW-0539">Nucleus</keyword>
<reference evidence="5" key="2">
    <citation type="submission" date="2025-09" db="UniProtKB">
        <authorList>
            <consortium name="Ensembl"/>
        </authorList>
    </citation>
    <scope>IDENTIFICATION</scope>
</reference>
<evidence type="ECO:0000313" key="6">
    <source>
        <dbReference type="Proteomes" id="UP000694569"/>
    </source>
</evidence>
<dbReference type="OrthoDB" id="5859781at2759"/>
<evidence type="ECO:0000256" key="2">
    <source>
        <dbReference type="ARBA" id="ARBA00022553"/>
    </source>
</evidence>
<feature type="compositionally biased region" description="Acidic residues" evidence="4">
    <location>
        <begin position="961"/>
        <end position="989"/>
    </location>
</feature>
<dbReference type="GeneTree" id="ENSGT00390000012738"/>
<accession>A0A8C5LK31</accession>
<keyword evidence="6" id="KW-1185">Reference proteome</keyword>
<feature type="region of interest" description="Disordered" evidence="4">
    <location>
        <begin position="1"/>
        <end position="25"/>
    </location>
</feature>
<comment type="subcellular location">
    <subcellularLocation>
        <location evidence="1">Nucleus</location>
    </subcellularLocation>
</comment>
<dbReference type="GO" id="GO:0007095">
    <property type="term" value="P:mitotic G2 DNA damage checkpoint signaling"/>
    <property type="evidence" value="ECO:0007669"/>
    <property type="project" value="TreeGrafter"/>
</dbReference>
<feature type="compositionally biased region" description="Basic and acidic residues" evidence="4">
    <location>
        <begin position="662"/>
        <end position="677"/>
    </location>
</feature>
<feature type="compositionally biased region" description="Acidic residues" evidence="4">
    <location>
        <begin position="941"/>
        <end position="953"/>
    </location>
</feature>
<feature type="compositionally biased region" description="Polar residues" evidence="4">
    <location>
        <begin position="1273"/>
        <end position="1283"/>
    </location>
</feature>
<feature type="compositionally biased region" description="Basic and acidic residues" evidence="4">
    <location>
        <begin position="148"/>
        <end position="163"/>
    </location>
</feature>
<dbReference type="GO" id="GO:0010997">
    <property type="term" value="F:anaphase-promoting complex binding"/>
    <property type="evidence" value="ECO:0007669"/>
    <property type="project" value="TreeGrafter"/>
</dbReference>
<reference evidence="5" key="1">
    <citation type="submission" date="2025-08" db="UniProtKB">
        <authorList>
            <consortium name="Ensembl"/>
        </authorList>
    </citation>
    <scope>IDENTIFICATION</scope>
</reference>
<feature type="region of interest" description="Disordered" evidence="4">
    <location>
        <begin position="49"/>
        <end position="227"/>
    </location>
</feature>
<dbReference type="PANTHER" id="PTHR14396">
    <property type="entry name" value="CLASPIN"/>
    <property type="match status" value="1"/>
</dbReference>
<feature type="compositionally biased region" description="Acidic residues" evidence="4">
    <location>
        <begin position="620"/>
        <end position="645"/>
    </location>
</feature>
<feature type="compositionally biased region" description="Polar residues" evidence="4">
    <location>
        <begin position="906"/>
        <end position="926"/>
    </location>
</feature>
<feature type="region of interest" description="Disordered" evidence="4">
    <location>
        <begin position="771"/>
        <end position="812"/>
    </location>
</feature>
<feature type="compositionally biased region" description="Acidic residues" evidence="4">
    <location>
        <begin position="99"/>
        <end position="118"/>
    </location>
</feature>
<feature type="compositionally biased region" description="Acidic residues" evidence="4">
    <location>
        <begin position="272"/>
        <end position="282"/>
    </location>
</feature>
<feature type="region of interest" description="Disordered" evidence="4">
    <location>
        <begin position="1241"/>
        <end position="1290"/>
    </location>
</feature>
<evidence type="ECO:0000256" key="3">
    <source>
        <dbReference type="ARBA" id="ARBA00023242"/>
    </source>
</evidence>
<name>A0A8C5LK31_9ANUR</name>
<dbReference type="GO" id="GO:0033314">
    <property type="term" value="P:mitotic DNA replication checkpoint signaling"/>
    <property type="evidence" value="ECO:0007669"/>
    <property type="project" value="TreeGrafter"/>
</dbReference>
<feature type="compositionally biased region" description="Basic residues" evidence="4">
    <location>
        <begin position="1"/>
        <end position="17"/>
    </location>
</feature>
<evidence type="ECO:0000256" key="1">
    <source>
        <dbReference type="ARBA" id="ARBA00004123"/>
    </source>
</evidence>